<dbReference type="Proteomes" id="UP001060215">
    <property type="component" value="Chromosome 12"/>
</dbReference>
<keyword evidence="2" id="KW-1185">Reference proteome</keyword>
<organism evidence="1 2">
    <name type="scientific">Camellia lanceoleosa</name>
    <dbReference type="NCBI Taxonomy" id="1840588"/>
    <lineage>
        <taxon>Eukaryota</taxon>
        <taxon>Viridiplantae</taxon>
        <taxon>Streptophyta</taxon>
        <taxon>Embryophyta</taxon>
        <taxon>Tracheophyta</taxon>
        <taxon>Spermatophyta</taxon>
        <taxon>Magnoliopsida</taxon>
        <taxon>eudicotyledons</taxon>
        <taxon>Gunneridae</taxon>
        <taxon>Pentapetalae</taxon>
        <taxon>asterids</taxon>
        <taxon>Ericales</taxon>
        <taxon>Theaceae</taxon>
        <taxon>Camellia</taxon>
    </lineage>
</organism>
<accession>A0ACC0G248</accession>
<evidence type="ECO:0000313" key="1">
    <source>
        <dbReference type="EMBL" id="KAI7994435.1"/>
    </source>
</evidence>
<gene>
    <name evidence="1" type="ORF">LOK49_LG11G00706</name>
</gene>
<protein>
    <submittedName>
        <fullName evidence="1">Squamosa promoter-binding-like protein 15</fullName>
    </submittedName>
</protein>
<comment type="caution">
    <text evidence="1">The sequence shown here is derived from an EMBL/GenBank/DDBJ whole genome shotgun (WGS) entry which is preliminary data.</text>
</comment>
<evidence type="ECO:0000313" key="2">
    <source>
        <dbReference type="Proteomes" id="UP001060215"/>
    </source>
</evidence>
<reference evidence="1 2" key="1">
    <citation type="journal article" date="2022" name="Plant J.">
        <title>Chromosome-level genome of Camellia lanceoleosa provides a valuable resource for understanding genome evolution and self-incompatibility.</title>
        <authorList>
            <person name="Gong W."/>
            <person name="Xiao S."/>
            <person name="Wang L."/>
            <person name="Liao Z."/>
            <person name="Chang Y."/>
            <person name="Mo W."/>
            <person name="Hu G."/>
            <person name="Li W."/>
            <person name="Zhao G."/>
            <person name="Zhu H."/>
            <person name="Hu X."/>
            <person name="Ji K."/>
            <person name="Xiang X."/>
            <person name="Song Q."/>
            <person name="Yuan D."/>
            <person name="Jin S."/>
            <person name="Zhang L."/>
        </authorList>
    </citation>
    <scope>NUCLEOTIDE SEQUENCE [LARGE SCALE GENOMIC DNA]</scope>
    <source>
        <strain evidence="1">SQ_2022a</strain>
    </source>
</reference>
<proteinExistence type="predicted"/>
<sequence>MGLASSQLQSCIMVRVSEVGMEKKREIIRYMEVHWEYEIEMDRKGEVLRKSSEVQRLHQLPALSPSSSCCQNKDTGKLTSLNSFGLMLCNGEYILLGSVDLLMYVFELTELFMYASDLTTILMPNHSIQQVEITIRSKNCSFYPGFELISVSRLAVVGGQETSPFFRGRNLNIPSTKIHCTHGY</sequence>
<name>A0ACC0G248_9ERIC</name>
<dbReference type="EMBL" id="CM045769">
    <property type="protein sequence ID" value="KAI7994435.1"/>
    <property type="molecule type" value="Genomic_DNA"/>
</dbReference>